<reference evidence="1" key="1">
    <citation type="submission" date="2018-05" db="EMBL/GenBank/DDBJ databases">
        <authorList>
            <person name="Lanie J.A."/>
            <person name="Ng W.-L."/>
            <person name="Kazmierczak K.M."/>
            <person name="Andrzejewski T.M."/>
            <person name="Davidsen T.M."/>
            <person name="Wayne K.J."/>
            <person name="Tettelin H."/>
            <person name="Glass J.I."/>
            <person name="Rusch D."/>
            <person name="Podicherti R."/>
            <person name="Tsui H.-C.T."/>
            <person name="Winkler M.E."/>
        </authorList>
    </citation>
    <scope>NUCLEOTIDE SEQUENCE</scope>
</reference>
<dbReference type="EMBL" id="UINC01113451">
    <property type="protein sequence ID" value="SVC83067.1"/>
    <property type="molecule type" value="Genomic_DNA"/>
</dbReference>
<proteinExistence type="predicted"/>
<name>A0A382QDF4_9ZZZZ</name>
<gene>
    <name evidence="1" type="ORF">METZ01_LOCUS335921</name>
</gene>
<sequence length="71" mass="7876">MIKFLLGVIVALALIGGAIKFQSDEESWQLVIQKQQALYSVKNGAIRIYNIFEELMSGSDSIETSTLIVEN</sequence>
<protein>
    <submittedName>
        <fullName evidence="1">Uncharacterized protein</fullName>
    </submittedName>
</protein>
<dbReference type="AlphaFoldDB" id="A0A382QDF4"/>
<organism evidence="1">
    <name type="scientific">marine metagenome</name>
    <dbReference type="NCBI Taxonomy" id="408172"/>
    <lineage>
        <taxon>unclassified sequences</taxon>
        <taxon>metagenomes</taxon>
        <taxon>ecological metagenomes</taxon>
    </lineage>
</organism>
<evidence type="ECO:0000313" key="1">
    <source>
        <dbReference type="EMBL" id="SVC83067.1"/>
    </source>
</evidence>
<accession>A0A382QDF4</accession>